<dbReference type="SUPFAM" id="SSF55729">
    <property type="entry name" value="Acyl-CoA N-acyltransferases (Nat)"/>
    <property type="match status" value="1"/>
</dbReference>
<dbReference type="AlphaFoldDB" id="A0A1T4L690"/>
<dbReference type="GeneID" id="78316770"/>
<evidence type="ECO:0000313" key="2">
    <source>
        <dbReference type="EMBL" id="SJZ50229.1"/>
    </source>
</evidence>
<dbReference type="GO" id="GO:0016747">
    <property type="term" value="F:acyltransferase activity, transferring groups other than amino-acyl groups"/>
    <property type="evidence" value="ECO:0007669"/>
    <property type="project" value="InterPro"/>
</dbReference>
<dbReference type="Pfam" id="PF00583">
    <property type="entry name" value="Acetyltransf_1"/>
    <property type="match status" value="1"/>
</dbReference>
<dbReference type="Pfam" id="PF03682">
    <property type="entry name" value="UPF0158"/>
    <property type="match status" value="1"/>
</dbReference>
<evidence type="ECO:0000259" key="1">
    <source>
        <dbReference type="PROSITE" id="PS51186"/>
    </source>
</evidence>
<dbReference type="STRING" id="261392.SAMN02745149_01476"/>
<feature type="domain" description="N-acetyltransferase" evidence="1">
    <location>
        <begin position="151"/>
        <end position="296"/>
    </location>
</feature>
<dbReference type="OrthoDB" id="367880at2"/>
<dbReference type="EMBL" id="FUWG01000010">
    <property type="protein sequence ID" value="SJZ50229.1"/>
    <property type="molecule type" value="Genomic_DNA"/>
</dbReference>
<keyword evidence="3" id="KW-1185">Reference proteome</keyword>
<dbReference type="InterPro" id="IPR005361">
    <property type="entry name" value="UPF0158"/>
</dbReference>
<sequence>MVFQLTEALADEIIQALENQERHFVIDALNSVLLDADSVSADDDRFYSLPEWNSEKGFALRQDFVNSIHSVAVQNSLRYILHSGRGVFRNFKNELKNYPEIEKVWHRYKHHRLRTFVGEWYNELREIWGLEKLEHAPEDYDNLLQDDFIFQKYCPENAQDIIFQFSSAEEDFDSSWPQEIQETVTELWKRQFSAFGLENHIGFICRTVSNEFAGCITAAPVSKRTEKTVVVSSFFVPQKFRGLGIGTELLEKCLSELKALKKEWILLTNVIIPDSMEPLLLRSGFQNSGSGYSAKI</sequence>
<dbReference type="InterPro" id="IPR016181">
    <property type="entry name" value="Acyl_CoA_acyltransferase"/>
</dbReference>
<dbReference type="InterPro" id="IPR000182">
    <property type="entry name" value="GNAT_dom"/>
</dbReference>
<protein>
    <submittedName>
        <fullName evidence="2">Acetyltransferase (GNAT) domain-containing protein</fullName>
    </submittedName>
</protein>
<dbReference type="CDD" id="cd04301">
    <property type="entry name" value="NAT_SF"/>
    <property type="match status" value="1"/>
</dbReference>
<reference evidence="2 3" key="1">
    <citation type="submission" date="2017-02" db="EMBL/GenBank/DDBJ databases">
        <authorList>
            <person name="Peterson S.W."/>
        </authorList>
    </citation>
    <scope>NUCLEOTIDE SEQUENCE [LARGE SCALE GENOMIC DNA]</scope>
    <source>
        <strain evidence="2 3">ATCC BAA-908</strain>
    </source>
</reference>
<dbReference type="Gene3D" id="3.40.630.30">
    <property type="match status" value="1"/>
</dbReference>
<dbReference type="RefSeq" id="WP_078933384.1">
    <property type="nucleotide sequence ID" value="NZ_FUWG01000010.1"/>
</dbReference>
<accession>A0A1T4L690</accession>
<evidence type="ECO:0000313" key="3">
    <source>
        <dbReference type="Proteomes" id="UP000190423"/>
    </source>
</evidence>
<keyword evidence="2" id="KW-0808">Transferase</keyword>
<proteinExistence type="predicted"/>
<dbReference type="Proteomes" id="UP000190423">
    <property type="component" value="Unassembled WGS sequence"/>
</dbReference>
<gene>
    <name evidence="2" type="ORF">SAMN02745149_01476</name>
</gene>
<organism evidence="2 3">
    <name type="scientific">Treponema porcinum</name>
    <dbReference type="NCBI Taxonomy" id="261392"/>
    <lineage>
        <taxon>Bacteria</taxon>
        <taxon>Pseudomonadati</taxon>
        <taxon>Spirochaetota</taxon>
        <taxon>Spirochaetia</taxon>
        <taxon>Spirochaetales</taxon>
        <taxon>Treponemataceae</taxon>
        <taxon>Treponema</taxon>
    </lineage>
</organism>
<dbReference type="PROSITE" id="PS51186">
    <property type="entry name" value="GNAT"/>
    <property type="match status" value="1"/>
</dbReference>
<name>A0A1T4L690_TREPO</name>